<keyword evidence="10" id="KW-1185">Reference proteome</keyword>
<evidence type="ECO:0000313" key="10">
    <source>
        <dbReference type="Proteomes" id="UP001156882"/>
    </source>
</evidence>
<protein>
    <submittedName>
        <fullName evidence="9">Peptide ABC transporter permease</fullName>
    </submittedName>
</protein>
<dbReference type="Pfam" id="PF19300">
    <property type="entry name" value="BPD_transp_1_N"/>
    <property type="match status" value="1"/>
</dbReference>
<comment type="similarity">
    <text evidence="7">Belongs to the binding-protein-dependent transport system permease family.</text>
</comment>
<dbReference type="InterPro" id="IPR045621">
    <property type="entry name" value="BPD_transp_1_N"/>
</dbReference>
<accession>A0ABQ6CFC1</accession>
<dbReference type="EMBL" id="BSPC01000015">
    <property type="protein sequence ID" value="GLS18860.1"/>
    <property type="molecule type" value="Genomic_DNA"/>
</dbReference>
<evidence type="ECO:0000256" key="4">
    <source>
        <dbReference type="ARBA" id="ARBA00022692"/>
    </source>
</evidence>
<keyword evidence="3" id="KW-1003">Cell membrane</keyword>
<evidence type="ECO:0000256" key="2">
    <source>
        <dbReference type="ARBA" id="ARBA00022448"/>
    </source>
</evidence>
<dbReference type="InterPro" id="IPR035906">
    <property type="entry name" value="MetI-like_sf"/>
</dbReference>
<feature type="transmembrane region" description="Helical" evidence="7">
    <location>
        <begin position="245"/>
        <end position="272"/>
    </location>
</feature>
<keyword evidence="2 7" id="KW-0813">Transport</keyword>
<dbReference type="InterPro" id="IPR000515">
    <property type="entry name" value="MetI-like"/>
</dbReference>
<keyword evidence="6 7" id="KW-0472">Membrane</keyword>
<dbReference type="Proteomes" id="UP001156882">
    <property type="component" value="Unassembled WGS sequence"/>
</dbReference>
<keyword evidence="5 7" id="KW-1133">Transmembrane helix</keyword>
<dbReference type="SUPFAM" id="SSF161098">
    <property type="entry name" value="MetI-like"/>
    <property type="match status" value="1"/>
</dbReference>
<keyword evidence="4 7" id="KW-0812">Transmembrane</keyword>
<dbReference type="Gene3D" id="1.10.3720.10">
    <property type="entry name" value="MetI-like"/>
    <property type="match status" value="1"/>
</dbReference>
<reference evidence="10" key="1">
    <citation type="journal article" date="2019" name="Int. J. Syst. Evol. Microbiol.">
        <title>The Global Catalogue of Microorganisms (GCM) 10K type strain sequencing project: providing services to taxonomists for standard genome sequencing and annotation.</title>
        <authorList>
            <consortium name="The Broad Institute Genomics Platform"/>
            <consortium name="The Broad Institute Genome Sequencing Center for Infectious Disease"/>
            <person name="Wu L."/>
            <person name="Ma J."/>
        </authorList>
    </citation>
    <scope>NUCLEOTIDE SEQUENCE [LARGE SCALE GENOMIC DNA]</scope>
    <source>
        <strain evidence="10">NBRC 101365</strain>
    </source>
</reference>
<dbReference type="PROSITE" id="PS50928">
    <property type="entry name" value="ABC_TM1"/>
    <property type="match status" value="1"/>
</dbReference>
<dbReference type="Pfam" id="PF00528">
    <property type="entry name" value="BPD_transp_1"/>
    <property type="match status" value="1"/>
</dbReference>
<gene>
    <name evidence="9" type="ORF">GCM10007874_18770</name>
</gene>
<feature type="domain" description="ABC transmembrane type-1" evidence="8">
    <location>
        <begin position="107"/>
        <end position="315"/>
    </location>
</feature>
<proteinExistence type="inferred from homology"/>
<feature type="transmembrane region" description="Helical" evidence="7">
    <location>
        <begin position="292"/>
        <end position="314"/>
    </location>
</feature>
<feature type="transmembrane region" description="Helical" evidence="7">
    <location>
        <begin position="143"/>
        <end position="168"/>
    </location>
</feature>
<evidence type="ECO:0000256" key="7">
    <source>
        <dbReference type="RuleBase" id="RU363032"/>
    </source>
</evidence>
<feature type="transmembrane region" description="Helical" evidence="7">
    <location>
        <begin position="188"/>
        <end position="208"/>
    </location>
</feature>
<evidence type="ECO:0000256" key="1">
    <source>
        <dbReference type="ARBA" id="ARBA00004651"/>
    </source>
</evidence>
<evidence type="ECO:0000256" key="6">
    <source>
        <dbReference type="ARBA" id="ARBA00023136"/>
    </source>
</evidence>
<dbReference type="PANTHER" id="PTHR43163:SF6">
    <property type="entry name" value="DIPEPTIDE TRANSPORT SYSTEM PERMEASE PROTEIN DPPB-RELATED"/>
    <property type="match status" value="1"/>
</dbReference>
<comment type="caution">
    <text evidence="9">The sequence shown here is derived from an EMBL/GenBank/DDBJ whole genome shotgun (WGS) entry which is preliminary data.</text>
</comment>
<dbReference type="CDD" id="cd06261">
    <property type="entry name" value="TM_PBP2"/>
    <property type="match status" value="1"/>
</dbReference>
<evidence type="ECO:0000256" key="3">
    <source>
        <dbReference type="ARBA" id="ARBA00022475"/>
    </source>
</evidence>
<comment type="subcellular location">
    <subcellularLocation>
        <location evidence="1 7">Cell membrane</location>
        <topology evidence="1 7">Multi-pass membrane protein</topology>
    </subcellularLocation>
</comment>
<organism evidence="9 10">
    <name type="scientific">Labrys miyagiensis</name>
    <dbReference type="NCBI Taxonomy" id="346912"/>
    <lineage>
        <taxon>Bacteria</taxon>
        <taxon>Pseudomonadati</taxon>
        <taxon>Pseudomonadota</taxon>
        <taxon>Alphaproteobacteria</taxon>
        <taxon>Hyphomicrobiales</taxon>
        <taxon>Xanthobacteraceae</taxon>
        <taxon>Labrys</taxon>
    </lineage>
</organism>
<sequence>MSALPGYFMSYTLLRHLFFKLASSALAIVGAVAFMLLLPRLIPGDAATVILGPRATPEAVAALRSRMGLDLSFPEQFLGFFARLFRGDFGVDAVNSRPIAQLIVAALPNTIILALSAMGLALLFGVPLALLSARRPGGWFDRVSAFASVGFVAAPSFVVSILLLLFFAKRLGWFPVLGAGEPGNIPDQLHHLVLPAFALAVGWIGYIARLLRSSLLEVLGEAHIRTMQAYGVSEGRILLKYALKLAWIPTLAIVGMGIGELLGGAVFAEVIFNRPGLGTLVVKAILERNYTIAQGGMFVIVALFVLATLIADLLQSFSDPRERQRLIGQRATA</sequence>
<evidence type="ECO:0000256" key="5">
    <source>
        <dbReference type="ARBA" id="ARBA00022989"/>
    </source>
</evidence>
<evidence type="ECO:0000313" key="9">
    <source>
        <dbReference type="EMBL" id="GLS18860.1"/>
    </source>
</evidence>
<name>A0ABQ6CFC1_9HYPH</name>
<feature type="transmembrane region" description="Helical" evidence="7">
    <location>
        <begin position="111"/>
        <end position="131"/>
    </location>
</feature>
<dbReference type="PANTHER" id="PTHR43163">
    <property type="entry name" value="DIPEPTIDE TRANSPORT SYSTEM PERMEASE PROTEIN DPPB-RELATED"/>
    <property type="match status" value="1"/>
</dbReference>
<feature type="transmembrane region" description="Helical" evidence="7">
    <location>
        <begin position="21"/>
        <end position="42"/>
    </location>
</feature>
<evidence type="ECO:0000259" key="8">
    <source>
        <dbReference type="PROSITE" id="PS50928"/>
    </source>
</evidence>